<proteinExistence type="predicted"/>
<protein>
    <submittedName>
        <fullName evidence="1">Uncharacterized protein</fullName>
    </submittedName>
</protein>
<dbReference type="Proteomes" id="UP000000370">
    <property type="component" value="Chromosome"/>
</dbReference>
<dbReference type="AlphaFoldDB" id="A9KSF0"/>
<sequence length="113" mass="12676">MYSTEKYEISFAGVRDNRFNLNAVTSIWRLAANTAEGETGLYINAQIEERNLVCHNCCVSEIAIVATVVRNPISEPNDNFFYEVLQHVVDLIRETVGNVSTTIIKALVEVAIR</sequence>
<organism evidence="1 2">
    <name type="scientific">Lachnoclostridium phytofermentans (strain ATCC 700394 / DSM 18823 / ISDg)</name>
    <name type="common">Clostridium phytofermentans</name>
    <dbReference type="NCBI Taxonomy" id="357809"/>
    <lineage>
        <taxon>Bacteria</taxon>
        <taxon>Bacillati</taxon>
        <taxon>Bacillota</taxon>
        <taxon>Clostridia</taxon>
        <taxon>Lachnospirales</taxon>
        <taxon>Lachnospiraceae</taxon>
    </lineage>
</organism>
<evidence type="ECO:0000313" key="1">
    <source>
        <dbReference type="EMBL" id="ABX42182.1"/>
    </source>
</evidence>
<gene>
    <name evidence="1" type="ordered locus">Cphy_1813</name>
</gene>
<dbReference type="OrthoDB" id="1990751at2"/>
<dbReference type="RefSeq" id="WP_012199836.1">
    <property type="nucleotide sequence ID" value="NC_010001.1"/>
</dbReference>
<dbReference type="KEGG" id="cpy:Cphy_1813"/>
<dbReference type="HOGENOM" id="CLU_160530_0_0_9"/>
<name>A9KSF0_LACP7</name>
<accession>A9KSF0</accession>
<keyword evidence="2" id="KW-1185">Reference proteome</keyword>
<reference evidence="2" key="1">
    <citation type="submission" date="2007-11" db="EMBL/GenBank/DDBJ databases">
        <title>Complete genome sequence of Clostridium phytofermentans ISDg.</title>
        <authorList>
            <person name="Leschine S.B."/>
            <person name="Warnick T.A."/>
            <person name="Blanchard J.L."/>
            <person name="Schnell D.J."/>
            <person name="Petit E.L."/>
            <person name="LaTouf W.G."/>
            <person name="Copeland A."/>
            <person name="Lucas S."/>
            <person name="Lapidus A."/>
            <person name="Barry K."/>
            <person name="Glavina del Rio T."/>
            <person name="Dalin E."/>
            <person name="Tice H."/>
            <person name="Pitluck S."/>
            <person name="Kiss H."/>
            <person name="Brettin T."/>
            <person name="Bruce D."/>
            <person name="Detter J.C."/>
            <person name="Han C."/>
            <person name="Kuske C."/>
            <person name="Schmutz J."/>
            <person name="Larimer F."/>
            <person name="Land M."/>
            <person name="Hauser L."/>
            <person name="Kyrpides N."/>
            <person name="Kim E.A."/>
            <person name="Richardson P."/>
        </authorList>
    </citation>
    <scope>NUCLEOTIDE SEQUENCE [LARGE SCALE GENOMIC DNA]</scope>
    <source>
        <strain evidence="2">ATCC 700394 / DSM 18823 / ISDg</strain>
    </source>
</reference>
<dbReference type="EMBL" id="CP000885">
    <property type="protein sequence ID" value="ABX42182.1"/>
    <property type="molecule type" value="Genomic_DNA"/>
</dbReference>
<evidence type="ECO:0000313" key="2">
    <source>
        <dbReference type="Proteomes" id="UP000000370"/>
    </source>
</evidence>